<reference evidence="1 2" key="1">
    <citation type="submission" date="2020-03" db="EMBL/GenBank/DDBJ databases">
        <title>Draft genome of Streptomyces sp. ventii, isolated from the Axial Seamount in the Pacific Ocean, and resequencing of the two type strains Streptomyces lonarensis strain NCL 716 and Streptomyces bohaiensis strain 11A07.</title>
        <authorList>
            <person name="Loughran R.M."/>
            <person name="Pfannmuller K.M."/>
            <person name="Wasson B.J."/>
            <person name="Deadmond M.C."/>
            <person name="Paddock B.E."/>
            <person name="Koyack M.J."/>
            <person name="Gallegos D.A."/>
            <person name="Mitchell E.A."/>
            <person name="Ushijima B."/>
            <person name="Saw J.H."/>
            <person name="Mcphail K.L."/>
            <person name="Videau P."/>
        </authorList>
    </citation>
    <scope>NUCLEOTIDE SEQUENCE [LARGE SCALE GENOMIC DNA]</scope>
    <source>
        <strain evidence="1 2">NCL716</strain>
    </source>
</reference>
<dbReference type="EMBL" id="JAAVJD010000114">
    <property type="protein sequence ID" value="NJQ06865.1"/>
    <property type="molecule type" value="Genomic_DNA"/>
</dbReference>
<organism evidence="1 2">
    <name type="scientific">Streptomyces lonarensis</name>
    <dbReference type="NCBI Taxonomy" id="700599"/>
    <lineage>
        <taxon>Bacteria</taxon>
        <taxon>Bacillati</taxon>
        <taxon>Actinomycetota</taxon>
        <taxon>Actinomycetes</taxon>
        <taxon>Kitasatosporales</taxon>
        <taxon>Streptomycetaceae</taxon>
        <taxon>Streptomyces</taxon>
    </lineage>
</organism>
<evidence type="ECO:0008006" key="3">
    <source>
        <dbReference type="Google" id="ProtNLM"/>
    </source>
</evidence>
<evidence type="ECO:0000313" key="1">
    <source>
        <dbReference type="EMBL" id="NJQ06865.1"/>
    </source>
</evidence>
<accession>A0A7X6D2G9</accession>
<evidence type="ECO:0000313" key="2">
    <source>
        <dbReference type="Proteomes" id="UP000578686"/>
    </source>
</evidence>
<dbReference type="RefSeq" id="WP_167971365.1">
    <property type="nucleotide sequence ID" value="NZ_JAAVJD010000114.1"/>
</dbReference>
<sequence>MTSPPSRAGRRCHAALNPLHSLLYFSPELPREMAALGIGEQTAAYLATRAAPMGRVGAGAVSAAFYSFRPGLVARHLPAVWERPRPAAVVEARLRAADGVLRRLLGDRTVESPQMAEAAELALRAAHGCRPHGRTVYAANADLPTPHAPHLRLWHAATLLREHRGDGHVAVLLREGLDPAEAMISHAASGHGQHPAWLRETRGWSEEEWNAAQARLRERGLLAGDGRLTEDGVALRKAIENETDRLDRAPYDALGGDGTARLTDLAAGFALTAAKGGAFPSEVTG</sequence>
<keyword evidence="2" id="KW-1185">Reference proteome</keyword>
<dbReference type="InterPro" id="IPR054058">
    <property type="entry name" value="HTH_67"/>
</dbReference>
<dbReference type="Pfam" id="PF21863">
    <property type="entry name" value="HTH_67"/>
    <property type="match status" value="1"/>
</dbReference>
<name>A0A7X6D2G9_9ACTN</name>
<gene>
    <name evidence="1" type="ORF">HCN56_15065</name>
</gene>
<protein>
    <recommendedName>
        <fullName evidence="3">SalK</fullName>
    </recommendedName>
</protein>
<proteinExistence type="predicted"/>
<dbReference type="NCBIfam" id="NF047719">
    <property type="entry name" value="SCO6745_fam_HTH"/>
    <property type="match status" value="1"/>
</dbReference>
<comment type="caution">
    <text evidence="1">The sequence shown here is derived from an EMBL/GenBank/DDBJ whole genome shotgun (WGS) entry which is preliminary data.</text>
</comment>
<dbReference type="Proteomes" id="UP000578686">
    <property type="component" value="Unassembled WGS sequence"/>
</dbReference>
<dbReference type="AlphaFoldDB" id="A0A7X6D2G9"/>